<sequence>MIDFKCHKRHKIEGERGRKVLCDKHHDTSLEYFCTKHEKLCCILCKRQYQDCCNVKKVDYVADDSKLETTTENLLSEIKERKDGFIEAADNARLHLRDLEITNNKCKEELKNTRLAIDDHLDLFQNEVEQEINKKYENNRGELIKQVTDITAEIKYITDKQKIY</sequence>
<dbReference type="Proteomes" id="UP000507470">
    <property type="component" value="Unassembled WGS sequence"/>
</dbReference>
<proteinExistence type="predicted"/>
<dbReference type="EMBL" id="CACVKT020006149">
    <property type="protein sequence ID" value="CAC5399976.1"/>
    <property type="molecule type" value="Genomic_DNA"/>
</dbReference>
<dbReference type="CDD" id="cd19756">
    <property type="entry name" value="Bbox2"/>
    <property type="match status" value="1"/>
</dbReference>
<organism evidence="2 3">
    <name type="scientific">Mytilus coruscus</name>
    <name type="common">Sea mussel</name>
    <dbReference type="NCBI Taxonomy" id="42192"/>
    <lineage>
        <taxon>Eukaryota</taxon>
        <taxon>Metazoa</taxon>
        <taxon>Spiralia</taxon>
        <taxon>Lophotrochozoa</taxon>
        <taxon>Mollusca</taxon>
        <taxon>Bivalvia</taxon>
        <taxon>Autobranchia</taxon>
        <taxon>Pteriomorphia</taxon>
        <taxon>Mytilida</taxon>
        <taxon>Mytiloidea</taxon>
        <taxon>Mytilidae</taxon>
        <taxon>Mytilinae</taxon>
        <taxon>Mytilus</taxon>
    </lineage>
</organism>
<reference evidence="2 3" key="1">
    <citation type="submission" date="2020-06" db="EMBL/GenBank/DDBJ databases">
        <authorList>
            <person name="Li R."/>
            <person name="Bekaert M."/>
        </authorList>
    </citation>
    <scope>NUCLEOTIDE SEQUENCE [LARGE SCALE GENOMIC DNA]</scope>
    <source>
        <strain evidence="3">wild</strain>
    </source>
</reference>
<keyword evidence="1" id="KW-0175">Coiled coil</keyword>
<evidence type="ECO:0000313" key="2">
    <source>
        <dbReference type="EMBL" id="CAC5399976.1"/>
    </source>
</evidence>
<evidence type="ECO:0000313" key="3">
    <source>
        <dbReference type="Proteomes" id="UP000507470"/>
    </source>
</evidence>
<protein>
    <recommendedName>
        <fullName evidence="4">B box-type domain-containing protein</fullName>
    </recommendedName>
</protein>
<feature type="coiled-coil region" evidence="1">
    <location>
        <begin position="89"/>
        <end position="153"/>
    </location>
</feature>
<name>A0A6J8CWP7_MYTCO</name>
<keyword evidence="3" id="KW-1185">Reference proteome</keyword>
<evidence type="ECO:0008006" key="4">
    <source>
        <dbReference type="Google" id="ProtNLM"/>
    </source>
</evidence>
<dbReference type="AlphaFoldDB" id="A0A6J8CWP7"/>
<gene>
    <name evidence="2" type="ORF">MCOR_34197</name>
</gene>
<evidence type="ECO:0000256" key="1">
    <source>
        <dbReference type="SAM" id="Coils"/>
    </source>
</evidence>
<accession>A0A6J8CWP7</accession>